<dbReference type="Proteomes" id="UP000192578">
    <property type="component" value="Unassembled WGS sequence"/>
</dbReference>
<reference evidence="2" key="1">
    <citation type="submission" date="2017-01" db="EMBL/GenBank/DDBJ databases">
        <title>Comparative genomics of anhydrobiosis in the tardigrade Hypsibius dujardini.</title>
        <authorList>
            <person name="Yoshida Y."/>
            <person name="Koutsovoulos G."/>
            <person name="Laetsch D."/>
            <person name="Stevens L."/>
            <person name="Kumar S."/>
            <person name="Horikawa D."/>
            <person name="Ishino K."/>
            <person name="Komine S."/>
            <person name="Tomita M."/>
            <person name="Blaxter M."/>
            <person name="Arakawa K."/>
        </authorList>
    </citation>
    <scope>NUCLEOTIDE SEQUENCE [LARGE SCALE GENOMIC DNA]</scope>
    <source>
        <strain evidence="2">Z151</strain>
    </source>
</reference>
<evidence type="ECO:0000313" key="1">
    <source>
        <dbReference type="EMBL" id="OQV19857.1"/>
    </source>
</evidence>
<organism evidence="1 2">
    <name type="scientific">Hypsibius exemplaris</name>
    <name type="common">Freshwater tardigrade</name>
    <dbReference type="NCBI Taxonomy" id="2072580"/>
    <lineage>
        <taxon>Eukaryota</taxon>
        <taxon>Metazoa</taxon>
        <taxon>Ecdysozoa</taxon>
        <taxon>Tardigrada</taxon>
        <taxon>Eutardigrada</taxon>
        <taxon>Parachela</taxon>
        <taxon>Hypsibioidea</taxon>
        <taxon>Hypsibiidae</taxon>
        <taxon>Hypsibius</taxon>
    </lineage>
</organism>
<protein>
    <submittedName>
        <fullName evidence="1">Uncharacterized protein</fullName>
    </submittedName>
</protein>
<dbReference type="EMBL" id="MTYJ01000035">
    <property type="protein sequence ID" value="OQV19857.1"/>
    <property type="molecule type" value="Genomic_DNA"/>
</dbReference>
<name>A0A1W0WXD7_HYPEX</name>
<comment type="caution">
    <text evidence="1">The sequence shown here is derived from an EMBL/GenBank/DDBJ whole genome shotgun (WGS) entry which is preliminary data.</text>
</comment>
<dbReference type="Gene3D" id="3.30.420.10">
    <property type="entry name" value="Ribonuclease H-like superfamily/Ribonuclease H"/>
    <property type="match status" value="1"/>
</dbReference>
<sequence length="145" mass="17138">MLEIFIENSEISLKRINTEDETWPYYYDPRTKRMSMELNFPGQARPTVVRRERSVKKSLLVVFFDYKGIYCRATFLPASRRKAMNSSILDHRMFDEAGKKDQENAFQDWISRAVFAARKRLLSYLCTNNEIPKKEETCHFPSPAL</sequence>
<keyword evidence="2" id="KW-1185">Reference proteome</keyword>
<accession>A0A1W0WXD7</accession>
<evidence type="ECO:0000313" key="2">
    <source>
        <dbReference type="Proteomes" id="UP000192578"/>
    </source>
</evidence>
<proteinExistence type="predicted"/>
<dbReference type="InterPro" id="IPR036397">
    <property type="entry name" value="RNaseH_sf"/>
</dbReference>
<dbReference type="AlphaFoldDB" id="A0A1W0WXD7"/>
<dbReference type="GO" id="GO:0003676">
    <property type="term" value="F:nucleic acid binding"/>
    <property type="evidence" value="ECO:0007669"/>
    <property type="project" value="InterPro"/>
</dbReference>
<gene>
    <name evidence="1" type="ORF">BV898_06127</name>
</gene>
<dbReference type="OrthoDB" id="10017160at2759"/>